<dbReference type="Proteomes" id="UP000695562">
    <property type="component" value="Unassembled WGS sequence"/>
</dbReference>
<protein>
    <submittedName>
        <fullName evidence="1">Uncharacterized protein</fullName>
    </submittedName>
</protein>
<dbReference type="AlphaFoldDB" id="A0A8J4PRB6"/>
<dbReference type="InterPro" id="IPR016084">
    <property type="entry name" value="Haem_Oase-like_multi-hlx"/>
</dbReference>
<name>A0A8J4PRB6_9MYCE</name>
<reference evidence="1" key="1">
    <citation type="submission" date="2020-01" db="EMBL/GenBank/DDBJ databases">
        <title>Development of genomics and gene disruption for Polysphondylium violaceum indicates a role for the polyketide synthase stlB in stalk morphogenesis.</title>
        <authorList>
            <person name="Narita B."/>
            <person name="Kawabe Y."/>
            <person name="Kin K."/>
            <person name="Saito T."/>
            <person name="Gibbs R."/>
            <person name="Kuspa A."/>
            <person name="Muzny D."/>
            <person name="Queller D."/>
            <person name="Richards S."/>
            <person name="Strassman J."/>
            <person name="Sucgang R."/>
            <person name="Worley K."/>
            <person name="Schaap P."/>
        </authorList>
    </citation>
    <scope>NUCLEOTIDE SEQUENCE</scope>
    <source>
        <strain evidence="1">QSvi11</strain>
    </source>
</reference>
<organism evidence="1 2">
    <name type="scientific">Polysphondylium violaceum</name>
    <dbReference type="NCBI Taxonomy" id="133409"/>
    <lineage>
        <taxon>Eukaryota</taxon>
        <taxon>Amoebozoa</taxon>
        <taxon>Evosea</taxon>
        <taxon>Eumycetozoa</taxon>
        <taxon>Dictyostelia</taxon>
        <taxon>Dictyosteliales</taxon>
        <taxon>Dictyosteliaceae</taxon>
        <taxon>Polysphondylium</taxon>
    </lineage>
</organism>
<dbReference type="Gene3D" id="1.20.910.10">
    <property type="entry name" value="Heme oxygenase-like"/>
    <property type="match status" value="1"/>
</dbReference>
<dbReference type="EMBL" id="AJWJ01000369">
    <property type="protein sequence ID" value="KAF2071495.1"/>
    <property type="molecule type" value="Genomic_DNA"/>
</dbReference>
<keyword evidence="2" id="KW-1185">Reference proteome</keyword>
<proteinExistence type="predicted"/>
<comment type="caution">
    <text evidence="1">The sequence shown here is derived from an EMBL/GenBank/DDBJ whole genome shotgun (WGS) entry which is preliminary data.</text>
</comment>
<evidence type="ECO:0000313" key="1">
    <source>
        <dbReference type="EMBL" id="KAF2071495.1"/>
    </source>
</evidence>
<gene>
    <name evidence="1" type="ORF">CYY_007190</name>
</gene>
<evidence type="ECO:0000313" key="2">
    <source>
        <dbReference type="Proteomes" id="UP000695562"/>
    </source>
</evidence>
<dbReference type="OrthoDB" id="18672at2759"/>
<sequence length="204" mass="23645">MQYLDSLENSEDIKNTIFKVFENERTLYNYSRENLKTMAVTIHPHFTVWLASLQLMKVGGKAMKHNAFEEVFGTNVFNEGPHSQLALKTFRQLGPYTIENYERCQDAIKNIYRNVNPEKINVLYAFLICCELASFLFIDFKDALIKLGVQDLFYFDVHLQADNLIDGHGIQMLKALKTDTNMTISQFNQGIQLFVDFFGSIFKN</sequence>
<accession>A0A8J4PRB6</accession>